<proteinExistence type="predicted"/>
<dbReference type="AlphaFoldDB" id="A0A1B2J743"/>
<dbReference type="EMBL" id="CP014584">
    <property type="protein sequence ID" value="ANZ73806.1"/>
    <property type="molecule type" value="Genomic_DNA"/>
</dbReference>
<dbReference type="InterPro" id="IPR021895">
    <property type="entry name" value="Bud3_N"/>
</dbReference>
<evidence type="ECO:0000313" key="5">
    <source>
        <dbReference type="Proteomes" id="UP000094565"/>
    </source>
</evidence>
<keyword evidence="5" id="KW-1185">Reference proteome</keyword>
<feature type="region of interest" description="Disordered" evidence="1">
    <location>
        <begin position="824"/>
        <end position="878"/>
    </location>
</feature>
<gene>
    <name evidence="4" type="primary">BUD3</name>
    <name evidence="4" type="ORF">ATY40_BA7501081</name>
</gene>
<dbReference type="Proteomes" id="UP000094565">
    <property type="component" value="Chromosome 1"/>
</dbReference>
<organism evidence="4 5">
    <name type="scientific">Komagataella pastoris</name>
    <name type="common">Yeast</name>
    <name type="synonym">Pichia pastoris</name>
    <dbReference type="NCBI Taxonomy" id="4922"/>
    <lineage>
        <taxon>Eukaryota</taxon>
        <taxon>Fungi</taxon>
        <taxon>Dikarya</taxon>
        <taxon>Ascomycota</taxon>
        <taxon>Saccharomycotina</taxon>
        <taxon>Pichiomycetes</taxon>
        <taxon>Pichiales</taxon>
        <taxon>Pichiaceae</taxon>
        <taxon>Komagataella</taxon>
    </lineage>
</organism>
<evidence type="ECO:0000313" key="4">
    <source>
        <dbReference type="EMBL" id="ANZ73806.1"/>
    </source>
</evidence>
<feature type="compositionally biased region" description="Basic and acidic residues" evidence="1">
    <location>
        <begin position="832"/>
        <end position="846"/>
    </location>
</feature>
<evidence type="ECO:0000256" key="1">
    <source>
        <dbReference type="SAM" id="MobiDB-lite"/>
    </source>
</evidence>
<dbReference type="Pfam" id="PF12015">
    <property type="entry name" value="Bud3_N"/>
    <property type="match status" value="1"/>
</dbReference>
<reference evidence="4 5" key="1">
    <citation type="submission" date="2016-02" db="EMBL/GenBank/DDBJ databases">
        <title>Comparative genomic and transcriptomic foundation for Pichia pastoris.</title>
        <authorList>
            <person name="Love K.R."/>
            <person name="Shah K.A."/>
            <person name="Whittaker C.A."/>
            <person name="Wu J."/>
            <person name="Bartlett M.C."/>
            <person name="Ma D."/>
            <person name="Leeson R.L."/>
            <person name="Priest M."/>
            <person name="Young S.K."/>
            <person name="Love J.C."/>
        </authorList>
    </citation>
    <scope>NUCLEOTIDE SEQUENCE [LARGE SCALE GENOMIC DNA]</scope>
    <source>
        <strain evidence="4 5">ATCC 28485</strain>
    </source>
</reference>
<name>A0A1B2J743_PICPA</name>
<feature type="region of interest" description="Disordered" evidence="1">
    <location>
        <begin position="994"/>
        <end position="1013"/>
    </location>
</feature>
<evidence type="ECO:0000259" key="2">
    <source>
        <dbReference type="Pfam" id="PF12015"/>
    </source>
</evidence>
<evidence type="ECO:0000259" key="3">
    <source>
        <dbReference type="Pfam" id="PF25351"/>
    </source>
</evidence>
<dbReference type="OrthoDB" id="3980804at2759"/>
<protein>
    <submittedName>
        <fullName evidence="4">BA75_01081T0</fullName>
    </submittedName>
</protein>
<dbReference type="Pfam" id="PF25351">
    <property type="entry name" value="PH_BUD3_C"/>
    <property type="match status" value="1"/>
</dbReference>
<dbReference type="InterPro" id="IPR057454">
    <property type="entry name" value="Bud3_C"/>
</dbReference>
<feature type="domain" description="Bud3 N-terminal" evidence="2">
    <location>
        <begin position="53"/>
        <end position="220"/>
    </location>
</feature>
<sequence>MATFSTSYSCGPTIREVPLEGDCIGEQEHKPNFSLGYRSFIEIKLLNQCSSKKLKGRNDTWILGVLGNVAYLQGNNDLLFGDLVSLVFEDHACHNKLSVVWISVFGEYHFNQVTIDSRSRFFPACQNLLPNLKTSNVRKALAVTSLRAFSSLGVDCRKNVKTSMHTSTKKSPNWDETNAGELASSMQLIDTKSPSEVGSRLLQLGYLQDYYINSIDVDVVYSRNESMLELNDRIVSELGDQVHYMWNPLSEYFLEHISLLYVPPIDSQVGTGTISSEVNYLLHTQSCITKSLVNLLQDFVIPLRARIVNGDFKSIILKKGINTMFPLTLEEVARAYRIWLDALHESAPFGPLETLKACAQVIPYFYKAITRHKAACRNLNSNNLSILLSKLKEEHFEVPRDYCSVDRLIPLIRIWCKTSLLKVPITRLYEHFVQSSVQSNIQLGDKYYQFVLRTIESVLHFQCGDEPVRLLLNGKITNWSNDLHDCLLGRDVVSVYHLEDLCNLDRWRSHQLLVVFTDLLLFLSIEDDDYYYNILSNNDTCQLYTSDVILDVLQNGAPCKLLPLLRLVGWCSIKAVMPLCYGSDFRYLKLYFNYSDTAPTPNLPFSVRYYEILEPSVSGLSIVDTMFKCKISSKTQPFHLFKYQESLLPNQFSVYNTAQCIEDYDLEANKSPFAIVLNMNYDEAFLLKNELFCGFFVSNLDDEIGIVGANIHGDIFKVSIKPEQLSSTISNKLKEWVPHMFSKESYKFWKTDLDGNKARLQAFKHWLNFNSTAEKSKFMARYQETKLVPTFSEVGEAQCCDDRMVTSSKNALMCRATNDVGVPQSKSSLTDLGRKVDDNNKVDKRAKASKKALHGMGGDSTSYHGSRKKSVSHREGMNSISKKLVREVKGSDSYLESQLLDFNLMRQISKSENLMTLAAYYQAETQLKESNWKSLRCSEESIYLREASQEVEIEHHRSKEGDLISGQFLLERDSLRIVSDGPSRVTTFNKNVSTSPASHNELGIESDATDSSTERSAQVIPEGFSCEPNSVASQGYKKWEYASESRVLAPKKTTNDNVPLCSKAKRTDCVSLVTMDPMYQLKDGLANINPNNPKHNYSHRIGSAPKNNSVDSLFEHDRYFSPRELQISTFGSESQIFFDAQEDLIDPVSP</sequence>
<feature type="domain" description="Bud3 C-terminal PH" evidence="3">
    <location>
        <begin position="472"/>
        <end position="645"/>
    </location>
</feature>
<accession>A0A1B2J743</accession>